<evidence type="ECO:0000313" key="1">
    <source>
        <dbReference type="EMBL" id="AWY06327.1"/>
    </source>
</evidence>
<keyword evidence="2" id="KW-1185">Reference proteome</keyword>
<organism evidence="1 2">
    <name type="scientific">Rhodococcus phage Takoda</name>
    <dbReference type="NCBI Taxonomy" id="2201455"/>
    <lineage>
        <taxon>Viruses</taxon>
        <taxon>Duplodnaviria</taxon>
        <taxon>Heunggongvirae</taxon>
        <taxon>Uroviricota</taxon>
        <taxon>Caudoviricetes</taxon>
        <taxon>Rerduovirus</taxon>
        <taxon>Rerduovirus takoda</taxon>
    </lineage>
</organism>
<reference evidence="1 2" key="1">
    <citation type="submission" date="2018-04" db="EMBL/GenBank/DDBJ databases">
        <authorList>
            <person name="Harrington T."/>
            <person name="Washburn E."/>
            <person name="Bricker J."/>
            <person name="McKinney A."/>
            <person name="Betsko A.J."/>
            <person name="Garlena R.A."/>
            <person name="Russell D.A."/>
            <person name="Pope W.A."/>
            <person name="Jacobs-Sera D."/>
            <person name="Hatfull G.F."/>
        </authorList>
    </citation>
    <scope>NUCLEOTIDE SEQUENCE [LARGE SCALE GENOMIC DNA]</scope>
</reference>
<accession>A0A2Z4Q8B2</accession>
<dbReference type="GeneID" id="55608436"/>
<gene>
    <name evidence="1" type="primary">66</name>
    <name evidence="1" type="ORF">PBI_TAKODA_66</name>
</gene>
<dbReference type="KEGG" id="vg:55608436"/>
<evidence type="ECO:0000313" key="2">
    <source>
        <dbReference type="Proteomes" id="UP000250809"/>
    </source>
</evidence>
<dbReference type="EMBL" id="MH271315">
    <property type="protein sequence ID" value="AWY06327.1"/>
    <property type="molecule type" value="Genomic_DNA"/>
</dbReference>
<dbReference type="RefSeq" id="YP_009838211.1">
    <property type="nucleotide sequence ID" value="NC_048708.1"/>
</dbReference>
<protein>
    <submittedName>
        <fullName evidence="1">Uncharacterized protein</fullName>
    </submittedName>
</protein>
<dbReference type="Proteomes" id="UP000250809">
    <property type="component" value="Segment"/>
</dbReference>
<sequence>MEVNTTGEIMAAPNIEYPTTDKGWCDYFIELDKVFGTDKRSPLHHDNRCSAH</sequence>
<proteinExistence type="predicted"/>
<name>A0A2Z4Q8B2_9CAUD</name>